<evidence type="ECO:0000313" key="4">
    <source>
        <dbReference type="EMBL" id="WTS10580.1"/>
    </source>
</evidence>
<proteinExistence type="inferred from homology"/>
<evidence type="ECO:0000256" key="3">
    <source>
        <dbReference type="RuleBase" id="RU000363"/>
    </source>
</evidence>
<dbReference type="NCBIfam" id="NF004824">
    <property type="entry name" value="PRK06180.1"/>
    <property type="match status" value="1"/>
</dbReference>
<dbReference type="InterPro" id="IPR051911">
    <property type="entry name" value="SDR_oxidoreductase"/>
</dbReference>
<dbReference type="EMBL" id="CP108195">
    <property type="protein sequence ID" value="WTS10580.1"/>
    <property type="molecule type" value="Genomic_DNA"/>
</dbReference>
<dbReference type="InterPro" id="IPR020904">
    <property type="entry name" value="Sc_DH/Rdtase_CS"/>
</dbReference>
<dbReference type="PRINTS" id="PR00080">
    <property type="entry name" value="SDRFAMILY"/>
</dbReference>
<reference evidence="4" key="1">
    <citation type="submission" date="2022-10" db="EMBL/GenBank/DDBJ databases">
        <title>The complete genomes of actinobacterial strains from the NBC collection.</title>
        <authorList>
            <person name="Joergensen T.S."/>
            <person name="Alvarez Arevalo M."/>
            <person name="Sterndorff E.B."/>
            <person name="Faurdal D."/>
            <person name="Vuksanovic O."/>
            <person name="Mourched A.-S."/>
            <person name="Charusanti P."/>
            <person name="Shaw S."/>
            <person name="Blin K."/>
            <person name="Weber T."/>
        </authorList>
    </citation>
    <scope>NUCLEOTIDE SEQUENCE</scope>
    <source>
        <strain evidence="4">NBC_00119</strain>
    </source>
</reference>
<dbReference type="Gene3D" id="3.40.50.720">
    <property type="entry name" value="NAD(P)-binding Rossmann-like Domain"/>
    <property type="match status" value="1"/>
</dbReference>
<dbReference type="GO" id="GO:0016491">
    <property type="term" value="F:oxidoreductase activity"/>
    <property type="evidence" value="ECO:0007669"/>
    <property type="project" value="UniProtKB-KW"/>
</dbReference>
<protein>
    <submittedName>
        <fullName evidence="4">Oxidoreductase</fullName>
    </submittedName>
</protein>
<dbReference type="PRINTS" id="PR00081">
    <property type="entry name" value="GDHRDH"/>
</dbReference>
<dbReference type="PANTHER" id="PTHR43976:SF16">
    <property type="entry name" value="SHORT-CHAIN DEHYDROGENASE_REDUCTASE FAMILY PROTEIN"/>
    <property type="match status" value="1"/>
</dbReference>
<dbReference type="CDD" id="cd05374">
    <property type="entry name" value="17beta-HSD-like_SDR_c"/>
    <property type="match status" value="1"/>
</dbReference>
<dbReference type="SUPFAM" id="SSF51735">
    <property type="entry name" value="NAD(P)-binding Rossmann-fold domains"/>
    <property type="match status" value="1"/>
</dbReference>
<dbReference type="InterPro" id="IPR036291">
    <property type="entry name" value="NAD(P)-bd_dom_sf"/>
</dbReference>
<sequence>MSVWFITGASRGLGAEIVREALARGHEVVATARDAEAVRRAFPDASDALLAVDLDVTVEATIRAAVDAALARFGRIDVLVNNAGRGLLGAVEEVSGEAVRAAFDINVFGMLGTLRAVLPTLRAQRSGHVINIGSVGGFATAPGVGLYGATKFAVEGITEALHGELAPLGVHVTVVEPGGFRTDFLDASSLYTEPHMIDDYAPTAGATRKALADVNHRQSGDPAKAAAAVVGLAESPEPPLRLVLGPDAVARVEAKLDLVARELDRHRALALSTDLPPSNHPA</sequence>
<dbReference type="PANTHER" id="PTHR43976">
    <property type="entry name" value="SHORT CHAIN DEHYDROGENASE"/>
    <property type="match status" value="1"/>
</dbReference>
<evidence type="ECO:0000256" key="1">
    <source>
        <dbReference type="ARBA" id="ARBA00006484"/>
    </source>
</evidence>
<organism evidence="4">
    <name type="scientific">Streptomyces sp. NBC_00119</name>
    <dbReference type="NCBI Taxonomy" id="2975659"/>
    <lineage>
        <taxon>Bacteria</taxon>
        <taxon>Bacillati</taxon>
        <taxon>Actinomycetota</taxon>
        <taxon>Actinomycetes</taxon>
        <taxon>Kitasatosporales</taxon>
        <taxon>Streptomycetaceae</taxon>
        <taxon>Streptomyces</taxon>
    </lineage>
</organism>
<dbReference type="Pfam" id="PF00106">
    <property type="entry name" value="adh_short"/>
    <property type="match status" value="1"/>
</dbReference>
<accession>A0AAU1U0X9</accession>
<evidence type="ECO:0000256" key="2">
    <source>
        <dbReference type="ARBA" id="ARBA00023002"/>
    </source>
</evidence>
<comment type="similarity">
    <text evidence="1 3">Belongs to the short-chain dehydrogenases/reductases (SDR) family.</text>
</comment>
<keyword evidence="2" id="KW-0560">Oxidoreductase</keyword>
<name>A0AAU1U0X9_9ACTN</name>
<dbReference type="AlphaFoldDB" id="A0AAU1U0X9"/>
<gene>
    <name evidence="4" type="ORF">OHU69_05555</name>
</gene>
<dbReference type="PROSITE" id="PS00061">
    <property type="entry name" value="ADH_SHORT"/>
    <property type="match status" value="1"/>
</dbReference>
<dbReference type="InterPro" id="IPR002347">
    <property type="entry name" value="SDR_fam"/>
</dbReference>